<evidence type="ECO:0000313" key="1">
    <source>
        <dbReference type="EMBL" id="MPC33695.1"/>
    </source>
</evidence>
<name>A0A5B7EJV6_PORTR</name>
<dbReference type="Gene3D" id="3.60.10.10">
    <property type="entry name" value="Endonuclease/exonuclease/phosphatase"/>
    <property type="match status" value="1"/>
</dbReference>
<organism evidence="1 2">
    <name type="scientific">Portunus trituberculatus</name>
    <name type="common">Swimming crab</name>
    <name type="synonym">Neptunus trituberculatus</name>
    <dbReference type="NCBI Taxonomy" id="210409"/>
    <lineage>
        <taxon>Eukaryota</taxon>
        <taxon>Metazoa</taxon>
        <taxon>Ecdysozoa</taxon>
        <taxon>Arthropoda</taxon>
        <taxon>Crustacea</taxon>
        <taxon>Multicrustacea</taxon>
        <taxon>Malacostraca</taxon>
        <taxon>Eumalacostraca</taxon>
        <taxon>Eucarida</taxon>
        <taxon>Decapoda</taxon>
        <taxon>Pleocyemata</taxon>
        <taxon>Brachyura</taxon>
        <taxon>Eubrachyura</taxon>
        <taxon>Portunoidea</taxon>
        <taxon>Portunidae</taxon>
        <taxon>Portuninae</taxon>
        <taxon>Portunus</taxon>
    </lineage>
</organism>
<proteinExistence type="predicted"/>
<evidence type="ECO:0000313" key="2">
    <source>
        <dbReference type="Proteomes" id="UP000324222"/>
    </source>
</evidence>
<evidence type="ECO:0008006" key="3">
    <source>
        <dbReference type="Google" id="ProtNLM"/>
    </source>
</evidence>
<reference evidence="1 2" key="1">
    <citation type="submission" date="2019-05" db="EMBL/GenBank/DDBJ databases">
        <title>Another draft genome of Portunus trituberculatus and its Hox gene families provides insights of decapod evolution.</title>
        <authorList>
            <person name="Jeong J.-H."/>
            <person name="Song I."/>
            <person name="Kim S."/>
            <person name="Choi T."/>
            <person name="Kim D."/>
            <person name="Ryu S."/>
            <person name="Kim W."/>
        </authorList>
    </citation>
    <scope>NUCLEOTIDE SEQUENCE [LARGE SCALE GENOMIC DNA]</scope>
    <source>
        <tissue evidence="1">Muscle</tissue>
    </source>
</reference>
<keyword evidence="2" id="KW-1185">Reference proteome</keyword>
<dbReference type="InterPro" id="IPR036691">
    <property type="entry name" value="Endo/exonu/phosph_ase_sf"/>
</dbReference>
<accession>A0A5B7EJV6</accession>
<dbReference type="AlphaFoldDB" id="A0A5B7EJV6"/>
<protein>
    <recommendedName>
        <fullName evidence="3">Endonuclease/exonuclease/phosphatase domain-containing protein</fullName>
    </recommendedName>
</protein>
<sequence length="206" mass="23219">MADLRSPYLSASGGLEKTLYRRATTSEGSSRRTAWYHWRSGRSMPAHTASRLNSQSLTKFICAVYLSPNSFDYSRFFDYLTFKVEHILSLYPFVEISILGDFSVHLLWLSSPFIDHPGELAFNFATLHDLEKLVQHPTRIPDRLGDTSNILDIFLTFNPSVYVVTLSSPLGSSSHSLILSSFSNFSSGSRKAFYICQLEGPEEVLC</sequence>
<comment type="caution">
    <text evidence="1">The sequence shown here is derived from an EMBL/GenBank/DDBJ whole genome shotgun (WGS) entry which is preliminary data.</text>
</comment>
<gene>
    <name evidence="1" type="ORF">E2C01_027053</name>
</gene>
<dbReference type="EMBL" id="VSRR010002884">
    <property type="protein sequence ID" value="MPC33695.1"/>
    <property type="molecule type" value="Genomic_DNA"/>
</dbReference>
<dbReference type="Proteomes" id="UP000324222">
    <property type="component" value="Unassembled WGS sequence"/>
</dbReference>
<dbReference type="SUPFAM" id="SSF56219">
    <property type="entry name" value="DNase I-like"/>
    <property type="match status" value="1"/>
</dbReference>